<feature type="transmembrane region" description="Helical" evidence="10">
    <location>
        <begin position="135"/>
        <end position="160"/>
    </location>
</feature>
<keyword evidence="3" id="KW-1003">Cell membrane</keyword>
<keyword evidence="7 10" id="KW-1133">Transmembrane helix</keyword>
<comment type="subcellular location">
    <subcellularLocation>
        <location evidence="1">Cell membrane</location>
        <topology evidence="1">Multi-pass membrane protein</topology>
    </subcellularLocation>
</comment>
<evidence type="ECO:0000256" key="4">
    <source>
        <dbReference type="ARBA" id="ARBA00022519"/>
    </source>
</evidence>
<sequence>MGIADNYSAGRRMLVERPLRTLGVVLAVLLFGALFVDLVGQLASGALSLSDVVLYAWRGIVNGLVIGLAGVGLSMTYSILNFANFAHGDYITSGAFVGWAVAWLVAGFGEYDLGSLLSLGIGGSVYAPDLGTSVFGAPLALVVGLVAAGVGTVVVALLIDKLVYEPMRGQDGIALLIASIGVAFILRYLIVFVWGTGVTSVSDGAGGFRPTVGGTTFNFGYHEITLVVCAVVLMLGVHVLLQRTKLGKAMRAMSDNEDLARVTGIPTERVITWTWVVGAGLAGVAGYLLILEAGTIAYNRGWILLLLIFAAVILGGIGSVYGAIFGGLVIGLTDSMSIIWISSDFTKAAAFGLMILILLFRPQGLFAGRTTA</sequence>
<feature type="transmembrane region" description="Helical" evidence="10">
    <location>
        <begin position="172"/>
        <end position="194"/>
    </location>
</feature>
<evidence type="ECO:0000256" key="10">
    <source>
        <dbReference type="SAM" id="Phobius"/>
    </source>
</evidence>
<keyword evidence="6" id="KW-0029">Amino-acid transport</keyword>
<dbReference type="PANTHER" id="PTHR11795:SF371">
    <property type="entry name" value="HIGH-AFFINITY BRANCHED-CHAIN AMINO ACID TRANSPORT SYSTEM PERMEASE PROTEIN LIVH"/>
    <property type="match status" value="1"/>
</dbReference>
<feature type="transmembrane region" description="Helical" evidence="10">
    <location>
        <begin position="21"/>
        <end position="43"/>
    </location>
</feature>
<dbReference type="AlphaFoldDB" id="A0ABD5RYP1"/>
<dbReference type="GO" id="GO:0005886">
    <property type="term" value="C:plasma membrane"/>
    <property type="evidence" value="ECO:0007669"/>
    <property type="project" value="UniProtKB-SubCell"/>
</dbReference>
<feature type="transmembrane region" description="Helical" evidence="10">
    <location>
        <begin position="219"/>
        <end position="241"/>
    </location>
</feature>
<feature type="transmembrane region" description="Helical" evidence="10">
    <location>
        <begin position="338"/>
        <end position="360"/>
    </location>
</feature>
<evidence type="ECO:0000313" key="12">
    <source>
        <dbReference type="Proteomes" id="UP001596328"/>
    </source>
</evidence>
<dbReference type="CDD" id="cd06582">
    <property type="entry name" value="TM_PBP1_LivH_like"/>
    <property type="match status" value="1"/>
</dbReference>
<keyword evidence="4" id="KW-0997">Cell inner membrane</keyword>
<name>A0ABD5RYP1_9EURY</name>
<dbReference type="GO" id="GO:0006865">
    <property type="term" value="P:amino acid transport"/>
    <property type="evidence" value="ECO:0007669"/>
    <property type="project" value="UniProtKB-KW"/>
</dbReference>
<gene>
    <name evidence="11" type="ORF">ACFQE1_07015</name>
</gene>
<evidence type="ECO:0000313" key="11">
    <source>
        <dbReference type="EMBL" id="MFC6724128.1"/>
    </source>
</evidence>
<feature type="transmembrane region" description="Helical" evidence="10">
    <location>
        <begin position="55"/>
        <end position="78"/>
    </location>
</feature>
<evidence type="ECO:0000256" key="3">
    <source>
        <dbReference type="ARBA" id="ARBA00022475"/>
    </source>
</evidence>
<evidence type="ECO:0000256" key="2">
    <source>
        <dbReference type="ARBA" id="ARBA00022448"/>
    </source>
</evidence>
<keyword evidence="2" id="KW-0813">Transport</keyword>
<feature type="transmembrane region" description="Helical" evidence="10">
    <location>
        <begin position="302"/>
        <end position="331"/>
    </location>
</feature>
<keyword evidence="5 10" id="KW-0812">Transmembrane</keyword>
<organism evidence="11 12">
    <name type="scientific">Halobium palmae</name>
    <dbReference type="NCBI Taxonomy" id="1776492"/>
    <lineage>
        <taxon>Archaea</taxon>
        <taxon>Methanobacteriati</taxon>
        <taxon>Methanobacteriota</taxon>
        <taxon>Stenosarchaea group</taxon>
        <taxon>Halobacteria</taxon>
        <taxon>Halobacteriales</taxon>
        <taxon>Haloferacaceae</taxon>
        <taxon>Halobium</taxon>
    </lineage>
</organism>
<evidence type="ECO:0000256" key="7">
    <source>
        <dbReference type="ARBA" id="ARBA00022989"/>
    </source>
</evidence>
<keyword evidence="12" id="KW-1185">Reference proteome</keyword>
<dbReference type="Proteomes" id="UP001596328">
    <property type="component" value="Unassembled WGS sequence"/>
</dbReference>
<comment type="caution">
    <text evidence="11">The sequence shown here is derived from an EMBL/GenBank/DDBJ whole genome shotgun (WGS) entry which is preliminary data.</text>
</comment>
<evidence type="ECO:0000256" key="6">
    <source>
        <dbReference type="ARBA" id="ARBA00022970"/>
    </source>
</evidence>
<accession>A0ABD5RYP1</accession>
<feature type="transmembrane region" description="Helical" evidence="10">
    <location>
        <begin position="90"/>
        <end position="109"/>
    </location>
</feature>
<dbReference type="InterPro" id="IPR001851">
    <property type="entry name" value="ABC_transp_permease"/>
</dbReference>
<reference evidence="11 12" key="1">
    <citation type="journal article" date="2019" name="Int. J. Syst. Evol. Microbiol.">
        <title>The Global Catalogue of Microorganisms (GCM) 10K type strain sequencing project: providing services to taxonomists for standard genome sequencing and annotation.</title>
        <authorList>
            <consortium name="The Broad Institute Genomics Platform"/>
            <consortium name="The Broad Institute Genome Sequencing Center for Infectious Disease"/>
            <person name="Wu L."/>
            <person name="Ma J."/>
        </authorList>
    </citation>
    <scope>NUCLEOTIDE SEQUENCE [LARGE SCALE GENOMIC DNA]</scope>
    <source>
        <strain evidence="11 12">NBRC 111368</strain>
    </source>
</reference>
<evidence type="ECO:0000256" key="1">
    <source>
        <dbReference type="ARBA" id="ARBA00004651"/>
    </source>
</evidence>
<dbReference type="PANTHER" id="PTHR11795">
    <property type="entry name" value="BRANCHED-CHAIN AMINO ACID TRANSPORT SYSTEM PERMEASE PROTEIN LIVH"/>
    <property type="match status" value="1"/>
</dbReference>
<dbReference type="InterPro" id="IPR052157">
    <property type="entry name" value="BCAA_transport_permease"/>
</dbReference>
<keyword evidence="8 10" id="KW-0472">Membrane</keyword>
<evidence type="ECO:0000256" key="8">
    <source>
        <dbReference type="ARBA" id="ARBA00023136"/>
    </source>
</evidence>
<feature type="transmembrane region" description="Helical" evidence="10">
    <location>
        <begin position="270"/>
        <end position="290"/>
    </location>
</feature>
<evidence type="ECO:0000256" key="5">
    <source>
        <dbReference type="ARBA" id="ARBA00022692"/>
    </source>
</evidence>
<evidence type="ECO:0000256" key="9">
    <source>
        <dbReference type="ARBA" id="ARBA00037998"/>
    </source>
</evidence>
<dbReference type="Pfam" id="PF02653">
    <property type="entry name" value="BPD_transp_2"/>
    <property type="match status" value="1"/>
</dbReference>
<proteinExistence type="inferred from homology"/>
<protein>
    <submittedName>
        <fullName evidence="11">Branched-chain amino acid ABC transporter permease</fullName>
    </submittedName>
</protein>
<comment type="similarity">
    <text evidence="9">Belongs to the binding-protein-dependent transport system permease family. LivHM subfamily.</text>
</comment>
<dbReference type="EMBL" id="JBHSWU010000106">
    <property type="protein sequence ID" value="MFC6724128.1"/>
    <property type="molecule type" value="Genomic_DNA"/>
</dbReference>